<keyword evidence="4" id="KW-1185">Reference proteome</keyword>
<dbReference type="Proteomes" id="UP000192320">
    <property type="component" value="Unassembled WGS sequence"/>
</dbReference>
<feature type="transmembrane region" description="Helical" evidence="2">
    <location>
        <begin position="85"/>
        <end position="107"/>
    </location>
</feature>
<protein>
    <submittedName>
        <fullName evidence="3">Uncharacterized protein</fullName>
    </submittedName>
</protein>
<keyword evidence="2" id="KW-0472">Membrane</keyword>
<accession>A0A7I7RAG1</accession>
<dbReference type="AlphaFoldDB" id="A0A7I7RAG1"/>
<dbReference type="Pfam" id="PF09534">
    <property type="entry name" value="Trp_oprn_chp"/>
    <property type="match status" value="1"/>
</dbReference>
<feature type="transmembrane region" description="Helical" evidence="2">
    <location>
        <begin position="132"/>
        <end position="152"/>
    </location>
</feature>
<gene>
    <name evidence="3" type="ORF">BST33_04780</name>
</gene>
<evidence type="ECO:0000256" key="2">
    <source>
        <dbReference type="SAM" id="Phobius"/>
    </source>
</evidence>
<dbReference type="NCBIfam" id="TIGR02234">
    <property type="entry name" value="trp_oprn_chp"/>
    <property type="match status" value="1"/>
</dbReference>
<dbReference type="RefSeq" id="WP_083023298.1">
    <property type="nucleotide sequence ID" value="NZ_AP022589.1"/>
</dbReference>
<evidence type="ECO:0000313" key="4">
    <source>
        <dbReference type="Proteomes" id="UP000192320"/>
    </source>
</evidence>
<dbReference type="InterPro" id="IPR011746">
    <property type="entry name" value="Trp_synth-assoc_CHP"/>
</dbReference>
<evidence type="ECO:0000313" key="3">
    <source>
        <dbReference type="EMBL" id="ORB03254.1"/>
    </source>
</evidence>
<keyword evidence="2" id="KW-1133">Transmembrane helix</keyword>
<dbReference type="InterPro" id="IPR019051">
    <property type="entry name" value="Trp_biosyn_TM_oprn/chp"/>
</dbReference>
<evidence type="ECO:0000256" key="1">
    <source>
        <dbReference type="SAM" id="MobiDB-lite"/>
    </source>
</evidence>
<feature type="transmembrane region" description="Helical" evidence="2">
    <location>
        <begin position="57"/>
        <end position="78"/>
    </location>
</feature>
<dbReference type="EMBL" id="MVHZ01000003">
    <property type="protein sequence ID" value="ORB03254.1"/>
    <property type="molecule type" value="Genomic_DNA"/>
</dbReference>
<organism evidence="3 4">
    <name type="scientific">Mycolicibacter minnesotensis</name>
    <dbReference type="NCBI Taxonomy" id="1118379"/>
    <lineage>
        <taxon>Bacteria</taxon>
        <taxon>Bacillati</taxon>
        <taxon>Actinomycetota</taxon>
        <taxon>Actinomycetes</taxon>
        <taxon>Mycobacteriales</taxon>
        <taxon>Mycobacteriaceae</taxon>
        <taxon>Mycolicibacter</taxon>
    </lineage>
</organism>
<name>A0A7I7RAG1_9MYCO</name>
<comment type="caution">
    <text evidence="3">The sequence shown here is derived from an EMBL/GenBank/DDBJ whole genome shotgun (WGS) entry which is preliminary data.</text>
</comment>
<feature type="compositionally biased region" description="Basic and acidic residues" evidence="1">
    <location>
        <begin position="192"/>
        <end position="223"/>
    </location>
</feature>
<feature type="transmembrane region" description="Helical" evidence="2">
    <location>
        <begin position="12"/>
        <end position="37"/>
    </location>
</feature>
<dbReference type="OrthoDB" id="4372702at2"/>
<feature type="region of interest" description="Disordered" evidence="1">
    <location>
        <begin position="177"/>
        <end position="223"/>
    </location>
</feature>
<keyword evidence="2" id="KW-0812">Transmembrane</keyword>
<reference evidence="3 4" key="1">
    <citation type="submission" date="2017-02" db="EMBL/GenBank/DDBJ databases">
        <title>The new phylogeny of genus Mycobacterium.</title>
        <authorList>
            <person name="Tortoli E."/>
            <person name="Trovato A."/>
            <person name="Cirillo D.M."/>
        </authorList>
    </citation>
    <scope>NUCLEOTIDE SEQUENCE [LARGE SCALE GENOMIC DNA]</scope>
    <source>
        <strain evidence="3 4">DSM 45633</strain>
    </source>
</reference>
<proteinExistence type="predicted"/>
<sequence>MADGRDRHRSRALRAAQLLLVAAAGGLWGASRLPWVLIHSSDGLGQPKQIVVSGADWSTALVPLALLCLASAVAAMAVRGWQLRVLAVVLAVVSLASGYLAISVWVVRDVTMRALDIAEVPLTSLLSTQRHLTGAVVSLAAALCTLAAAVLLMRTATHHAGADTKYSAPAARRAQAQELQLGRSGEDDDPELSERMMWDALDEGRDPTGDRNDRASGPDGEGR</sequence>